<protein>
    <recommendedName>
        <fullName evidence="4">Tat pathway signal sequence domain protein</fullName>
    </recommendedName>
</protein>
<evidence type="ECO:0000313" key="3">
    <source>
        <dbReference type="Proteomes" id="UP000626220"/>
    </source>
</evidence>
<evidence type="ECO:0008006" key="4">
    <source>
        <dbReference type="Google" id="ProtNLM"/>
    </source>
</evidence>
<evidence type="ECO:0000313" key="2">
    <source>
        <dbReference type="EMBL" id="GHF45859.1"/>
    </source>
</evidence>
<dbReference type="RefSeq" id="WP_189679622.1">
    <property type="nucleotide sequence ID" value="NZ_BNCJ01000003.1"/>
</dbReference>
<feature type="chain" id="PRO_5035188572" description="Tat pathway signal sequence domain protein" evidence="1">
    <location>
        <begin position="21"/>
        <end position="138"/>
    </location>
</feature>
<keyword evidence="3" id="KW-1185">Reference proteome</keyword>
<comment type="caution">
    <text evidence="2">The sequence shown here is derived from an EMBL/GenBank/DDBJ whole genome shotgun (WGS) entry which is preliminary data.</text>
</comment>
<dbReference type="EMBL" id="BNCJ01000003">
    <property type="protein sequence ID" value="GHF45859.1"/>
    <property type="molecule type" value="Genomic_DNA"/>
</dbReference>
<keyword evidence="1" id="KW-0732">Signal</keyword>
<dbReference type="Proteomes" id="UP000626220">
    <property type="component" value="Unassembled WGS sequence"/>
</dbReference>
<organism evidence="2 3">
    <name type="scientific">Seohaeicola zhoushanensis</name>
    <dbReference type="NCBI Taxonomy" id="1569283"/>
    <lineage>
        <taxon>Bacteria</taxon>
        <taxon>Pseudomonadati</taxon>
        <taxon>Pseudomonadota</taxon>
        <taxon>Alphaproteobacteria</taxon>
        <taxon>Rhodobacterales</taxon>
        <taxon>Roseobacteraceae</taxon>
        <taxon>Seohaeicola</taxon>
    </lineage>
</organism>
<dbReference type="AlphaFoldDB" id="A0A8J3M671"/>
<gene>
    <name evidence="2" type="ORF">GCM10017056_16870</name>
</gene>
<feature type="signal peptide" evidence="1">
    <location>
        <begin position="1"/>
        <end position="20"/>
    </location>
</feature>
<name>A0A8J3M671_9RHOB</name>
<sequence length="138" mass="14707">MRFTLTLLASIALASPAARAEETGGLTIELNRQEPADADCRLTFVVTNRHATAIDGAVFETVLFDAQGSVDRLTLFDFGALPQGRERVRQFQVDGLACDNLGRVLFNGASSCTAGGQPSDLCASTLEVSSRTATELLR</sequence>
<evidence type="ECO:0000256" key="1">
    <source>
        <dbReference type="SAM" id="SignalP"/>
    </source>
</evidence>
<accession>A0A8J3M671</accession>
<reference evidence="2" key="2">
    <citation type="submission" date="2020-09" db="EMBL/GenBank/DDBJ databases">
        <authorList>
            <person name="Sun Q."/>
            <person name="Kim S."/>
        </authorList>
    </citation>
    <scope>NUCLEOTIDE SEQUENCE</scope>
    <source>
        <strain evidence="2">KCTC 42650</strain>
    </source>
</reference>
<reference evidence="2" key="1">
    <citation type="journal article" date="2014" name="Int. J. Syst. Evol. Microbiol.">
        <title>Complete genome sequence of Corynebacterium casei LMG S-19264T (=DSM 44701T), isolated from a smear-ripened cheese.</title>
        <authorList>
            <consortium name="US DOE Joint Genome Institute (JGI-PGF)"/>
            <person name="Walter F."/>
            <person name="Albersmeier A."/>
            <person name="Kalinowski J."/>
            <person name="Ruckert C."/>
        </authorList>
    </citation>
    <scope>NUCLEOTIDE SEQUENCE</scope>
    <source>
        <strain evidence="2">KCTC 42650</strain>
    </source>
</reference>
<proteinExistence type="predicted"/>